<evidence type="ECO:0000313" key="6">
    <source>
        <dbReference type="Proteomes" id="UP000809243"/>
    </source>
</evidence>
<dbReference type="PANTHER" id="PTHR43792">
    <property type="entry name" value="GNAT FAMILY, PUTATIVE (AFU_ORTHOLOGUE AFUA_3G00765)-RELATED-RELATED"/>
    <property type="match status" value="1"/>
</dbReference>
<accession>A0A939CA18</accession>
<dbReference type="InterPro" id="IPR016181">
    <property type="entry name" value="Acyl_CoA_acyltransferase"/>
</dbReference>
<keyword evidence="1" id="KW-0808">Transferase</keyword>
<evidence type="ECO:0000256" key="2">
    <source>
        <dbReference type="ARBA" id="ARBA00023315"/>
    </source>
</evidence>
<dbReference type="GO" id="GO:0016747">
    <property type="term" value="F:acyltransferase activity, transferring groups other than amino-acyl groups"/>
    <property type="evidence" value="ECO:0007669"/>
    <property type="project" value="InterPro"/>
</dbReference>
<dbReference type="InterPro" id="IPR000182">
    <property type="entry name" value="GNAT_dom"/>
</dbReference>
<gene>
    <name evidence="5" type="ORF">JW744_02330</name>
</gene>
<sequence length="191" mass="21783">MKQGQIVEEFDAKGKAGESLHVVFRYPALDDVRAAVRFVNAARDEAEFLGQRHHETIESEKKFIQGNIENMEKEKGVFLFVEIGGELVGDSVIRPSEFDVSPHVGKFGIMLREKFTGLGIGTRLAKKVLELAARDTRFKVIESSYFSKNIRSKKLHELLGFKQYGVFPKEVLLRDGSYSDHLYVYKQIKEL</sequence>
<dbReference type="Pfam" id="PF13302">
    <property type="entry name" value="Acetyltransf_3"/>
    <property type="match status" value="1"/>
</dbReference>
<name>A0A939CA18_9ARCH</name>
<feature type="domain" description="N-acetyltransferase" evidence="4">
    <location>
        <begin position="36"/>
        <end position="189"/>
    </location>
</feature>
<dbReference type="EMBL" id="JAFGDB010000039">
    <property type="protein sequence ID" value="MBN2067280.1"/>
    <property type="molecule type" value="Genomic_DNA"/>
</dbReference>
<proteinExistence type="inferred from homology"/>
<keyword evidence="2" id="KW-0012">Acyltransferase</keyword>
<dbReference type="Gene3D" id="3.40.630.30">
    <property type="match status" value="1"/>
</dbReference>
<evidence type="ECO:0000256" key="1">
    <source>
        <dbReference type="ARBA" id="ARBA00022679"/>
    </source>
</evidence>
<evidence type="ECO:0000313" key="5">
    <source>
        <dbReference type="EMBL" id="MBN2067280.1"/>
    </source>
</evidence>
<dbReference type="SUPFAM" id="SSF55729">
    <property type="entry name" value="Acyl-CoA N-acyltransferases (Nat)"/>
    <property type="match status" value="1"/>
</dbReference>
<reference evidence="5" key="1">
    <citation type="submission" date="2021-01" db="EMBL/GenBank/DDBJ databases">
        <title>Active Sulfur Cycling in an Early Earth Analoge.</title>
        <authorList>
            <person name="Hahn C.R."/>
            <person name="Youssef N.H."/>
            <person name="Elshahed M."/>
        </authorList>
    </citation>
    <scope>NUCLEOTIDE SEQUENCE</scope>
    <source>
        <strain evidence="5">Zod_Metabat.1151</strain>
    </source>
</reference>
<evidence type="ECO:0000256" key="3">
    <source>
        <dbReference type="ARBA" id="ARBA00038502"/>
    </source>
</evidence>
<comment type="caution">
    <text evidence="5">The sequence shown here is derived from an EMBL/GenBank/DDBJ whole genome shotgun (WGS) entry which is preliminary data.</text>
</comment>
<dbReference type="PANTHER" id="PTHR43792:SF8">
    <property type="entry name" value="[RIBOSOMAL PROTEIN US5]-ALANINE N-ACETYLTRANSFERASE"/>
    <property type="match status" value="1"/>
</dbReference>
<dbReference type="AlphaFoldDB" id="A0A939CA18"/>
<evidence type="ECO:0000259" key="4">
    <source>
        <dbReference type="PROSITE" id="PS51186"/>
    </source>
</evidence>
<comment type="similarity">
    <text evidence="3">Belongs to the acetyltransferase family. RimJ subfamily.</text>
</comment>
<organism evidence="5 6">
    <name type="scientific">Candidatus Iainarchaeum sp</name>
    <dbReference type="NCBI Taxonomy" id="3101447"/>
    <lineage>
        <taxon>Archaea</taxon>
        <taxon>Candidatus Iainarchaeota</taxon>
        <taxon>Candidatus Iainarchaeia</taxon>
        <taxon>Candidatus Iainarchaeales</taxon>
        <taxon>Candidatus Iainarchaeaceae</taxon>
        <taxon>Candidatus Iainarchaeum</taxon>
    </lineage>
</organism>
<dbReference type="Proteomes" id="UP000809243">
    <property type="component" value="Unassembled WGS sequence"/>
</dbReference>
<dbReference type="PROSITE" id="PS51186">
    <property type="entry name" value="GNAT"/>
    <property type="match status" value="1"/>
</dbReference>
<dbReference type="InterPro" id="IPR051531">
    <property type="entry name" value="N-acetyltransferase"/>
</dbReference>
<protein>
    <submittedName>
        <fullName evidence="5">GNAT family N-acetyltransferase</fullName>
    </submittedName>
</protein>